<evidence type="ECO:0000256" key="3">
    <source>
        <dbReference type="ARBA" id="ARBA00023002"/>
    </source>
</evidence>
<dbReference type="InterPro" id="IPR028281">
    <property type="entry name" value="Sirohaem_synthase_central"/>
</dbReference>
<dbReference type="Pfam" id="PF14823">
    <property type="entry name" value="Sirohm_synth_C"/>
    <property type="match status" value="1"/>
</dbReference>
<keyword evidence="7" id="KW-0472">Membrane</keyword>
<keyword evidence="3" id="KW-0560">Oxidoreductase</keyword>
<dbReference type="PANTHER" id="PTHR35330">
    <property type="entry name" value="SIROHEME BIOSYNTHESIS PROTEIN MET8"/>
    <property type="match status" value="1"/>
</dbReference>
<keyword evidence="5" id="KW-0627">Porphyrin biosynthesis</keyword>
<keyword evidence="7" id="KW-1133">Transmembrane helix</keyword>
<dbReference type="InterPro" id="IPR006367">
    <property type="entry name" value="Sirohaem_synthase_N"/>
</dbReference>
<comment type="pathway">
    <text evidence="1">Porphyrin-containing compound metabolism; siroheme biosynthesis; sirohydrochlorin from precorrin-2: step 1/1.</text>
</comment>
<dbReference type="GO" id="GO:0043115">
    <property type="term" value="F:precorrin-2 dehydrogenase activity"/>
    <property type="evidence" value="ECO:0007669"/>
    <property type="project" value="UniProtKB-EC"/>
</dbReference>
<proteinExistence type="predicted"/>
<keyword evidence="7" id="KW-0812">Transmembrane</keyword>
<organism evidence="10 11">
    <name type="scientific">Gymnopilus junonius</name>
    <name type="common">Spectacular rustgill mushroom</name>
    <name type="synonym">Gymnopilus spectabilis subsp. junonius</name>
    <dbReference type="NCBI Taxonomy" id="109634"/>
    <lineage>
        <taxon>Eukaryota</taxon>
        <taxon>Fungi</taxon>
        <taxon>Dikarya</taxon>
        <taxon>Basidiomycota</taxon>
        <taxon>Agaricomycotina</taxon>
        <taxon>Agaricomycetes</taxon>
        <taxon>Agaricomycetidae</taxon>
        <taxon>Agaricales</taxon>
        <taxon>Agaricineae</taxon>
        <taxon>Hymenogastraceae</taxon>
        <taxon>Gymnopilus</taxon>
    </lineage>
</organism>
<dbReference type="EC" id="1.3.1.76" evidence="2"/>
<dbReference type="Proteomes" id="UP000724874">
    <property type="component" value="Unassembled WGS sequence"/>
</dbReference>
<comment type="caution">
    <text evidence="10">The sequence shown here is derived from an EMBL/GenBank/DDBJ whole genome shotgun (WGS) entry which is preliminary data.</text>
</comment>
<keyword evidence="11" id="KW-1185">Reference proteome</keyword>
<evidence type="ECO:0000313" key="11">
    <source>
        <dbReference type="Proteomes" id="UP000724874"/>
    </source>
</evidence>
<feature type="transmembrane region" description="Helical" evidence="7">
    <location>
        <begin position="250"/>
        <end position="274"/>
    </location>
</feature>
<keyword evidence="4" id="KW-0520">NAD</keyword>
<evidence type="ECO:0000256" key="2">
    <source>
        <dbReference type="ARBA" id="ARBA00012400"/>
    </source>
</evidence>
<dbReference type="InterPro" id="IPR028162">
    <property type="entry name" value="Met8_C"/>
</dbReference>
<protein>
    <recommendedName>
        <fullName evidence="2">precorrin-2 dehydrogenase</fullName>
        <ecNumber evidence="2">1.3.1.76</ecNumber>
    </recommendedName>
</protein>
<comment type="catalytic activity">
    <reaction evidence="6">
        <text>precorrin-2 + NAD(+) = sirohydrochlorin + NADH + 2 H(+)</text>
        <dbReference type="Rhea" id="RHEA:15613"/>
        <dbReference type="ChEBI" id="CHEBI:15378"/>
        <dbReference type="ChEBI" id="CHEBI:57540"/>
        <dbReference type="ChEBI" id="CHEBI:57945"/>
        <dbReference type="ChEBI" id="CHEBI:58351"/>
        <dbReference type="ChEBI" id="CHEBI:58827"/>
        <dbReference type="EC" id="1.3.1.76"/>
    </reaction>
</comment>
<evidence type="ECO:0000256" key="7">
    <source>
        <dbReference type="SAM" id="Phobius"/>
    </source>
</evidence>
<dbReference type="SUPFAM" id="SSF75615">
    <property type="entry name" value="Siroheme synthase middle domains-like"/>
    <property type="match status" value="1"/>
</dbReference>
<dbReference type="Pfam" id="PF14824">
    <property type="entry name" value="Sirohm_synth_M"/>
    <property type="match status" value="1"/>
</dbReference>
<dbReference type="Gene3D" id="1.10.3280.10">
    <property type="entry name" value="Siroheme synthase, domain 3"/>
    <property type="match status" value="1"/>
</dbReference>
<evidence type="ECO:0000256" key="4">
    <source>
        <dbReference type="ARBA" id="ARBA00023027"/>
    </source>
</evidence>
<dbReference type="NCBIfam" id="TIGR01470">
    <property type="entry name" value="cysG_Nterm"/>
    <property type="match status" value="1"/>
</dbReference>
<dbReference type="Gene3D" id="3.30.160.110">
    <property type="entry name" value="Siroheme synthase, domain 2"/>
    <property type="match status" value="1"/>
</dbReference>
<dbReference type="AlphaFoldDB" id="A0A9P5NZL1"/>
<feature type="domain" description="Siroheme biosynthesis protein Met8 C-terminal" evidence="8">
    <location>
        <begin position="165"/>
        <end position="229"/>
    </location>
</feature>
<dbReference type="EMBL" id="JADNYJ010000003">
    <property type="protein sequence ID" value="KAF8911992.1"/>
    <property type="molecule type" value="Genomic_DNA"/>
</dbReference>
<evidence type="ECO:0000259" key="9">
    <source>
        <dbReference type="Pfam" id="PF14824"/>
    </source>
</evidence>
<evidence type="ECO:0000256" key="1">
    <source>
        <dbReference type="ARBA" id="ARBA00005010"/>
    </source>
</evidence>
<dbReference type="PANTHER" id="PTHR35330:SF1">
    <property type="entry name" value="SIROHEME BIOSYNTHESIS PROTEIN MET8"/>
    <property type="match status" value="1"/>
</dbReference>
<feature type="domain" description="Siroheme synthase central" evidence="9">
    <location>
        <begin position="132"/>
        <end position="157"/>
    </location>
</feature>
<name>A0A9P5NZL1_GYMJU</name>
<gene>
    <name evidence="10" type="ORF">CPB84DRAFT_1760965</name>
</gene>
<evidence type="ECO:0000256" key="6">
    <source>
        <dbReference type="ARBA" id="ARBA00047561"/>
    </source>
</evidence>
<sequence>MDDSDNLGGGSLLIAWQLKDRKVLIVGGGEVASQRIQSILTTDAYITVLSPQAGLHPRTSNLINTRNDRITYHDRLFRGPEELERMDMVLTALDDNDLSRQIVQMSRKKRIPVNAADIPDLCDFYFGAQIRDGPLQIMISTNGNGPRMASLIKTRLQKGLSGHEGQALVKIGQLRNILKERAPGVGGQVGRHRMKWMAELCNQWEMEDFTALDETTMTRLLDDGWDKGRHIPKPEGIGIHRPRGTTAPRYPIPVLQIAIAFATGALTATVLLLYRGRKW</sequence>
<dbReference type="SUPFAM" id="SSF51735">
    <property type="entry name" value="NAD(P)-binding Rossmann-fold domains"/>
    <property type="match status" value="1"/>
</dbReference>
<dbReference type="GO" id="GO:0004325">
    <property type="term" value="F:ferrochelatase activity"/>
    <property type="evidence" value="ECO:0007669"/>
    <property type="project" value="InterPro"/>
</dbReference>
<dbReference type="Gene3D" id="3.40.50.720">
    <property type="entry name" value="NAD(P)-binding Rossmann-like Domain"/>
    <property type="match status" value="1"/>
</dbReference>
<dbReference type="OrthoDB" id="1721126at2759"/>
<reference evidence="10" key="1">
    <citation type="submission" date="2020-11" db="EMBL/GenBank/DDBJ databases">
        <authorList>
            <consortium name="DOE Joint Genome Institute"/>
            <person name="Ahrendt S."/>
            <person name="Riley R."/>
            <person name="Andreopoulos W."/>
            <person name="LaButti K."/>
            <person name="Pangilinan J."/>
            <person name="Ruiz-duenas F.J."/>
            <person name="Barrasa J.M."/>
            <person name="Sanchez-Garcia M."/>
            <person name="Camarero S."/>
            <person name="Miyauchi S."/>
            <person name="Serrano A."/>
            <person name="Linde D."/>
            <person name="Babiker R."/>
            <person name="Drula E."/>
            <person name="Ayuso-Fernandez I."/>
            <person name="Pacheco R."/>
            <person name="Padilla G."/>
            <person name="Ferreira P."/>
            <person name="Barriuso J."/>
            <person name="Kellner H."/>
            <person name="Castanera R."/>
            <person name="Alfaro M."/>
            <person name="Ramirez L."/>
            <person name="Pisabarro A.G."/>
            <person name="Kuo A."/>
            <person name="Tritt A."/>
            <person name="Lipzen A."/>
            <person name="He G."/>
            <person name="Yan M."/>
            <person name="Ng V."/>
            <person name="Cullen D."/>
            <person name="Martin F."/>
            <person name="Rosso M.-N."/>
            <person name="Henrissat B."/>
            <person name="Hibbett D."/>
            <person name="Martinez A.T."/>
            <person name="Grigoriev I.V."/>
        </authorList>
    </citation>
    <scope>NUCLEOTIDE SEQUENCE</scope>
    <source>
        <strain evidence="10">AH 44721</strain>
    </source>
</reference>
<dbReference type="InterPro" id="IPR036291">
    <property type="entry name" value="NAD(P)-bd_dom_sf"/>
</dbReference>
<accession>A0A9P5NZL1</accession>
<dbReference type="GO" id="GO:0019354">
    <property type="term" value="P:siroheme biosynthetic process"/>
    <property type="evidence" value="ECO:0007669"/>
    <property type="project" value="InterPro"/>
</dbReference>
<evidence type="ECO:0000256" key="5">
    <source>
        <dbReference type="ARBA" id="ARBA00023244"/>
    </source>
</evidence>
<evidence type="ECO:0000313" key="10">
    <source>
        <dbReference type="EMBL" id="KAF8911992.1"/>
    </source>
</evidence>
<dbReference type="InterPro" id="IPR028161">
    <property type="entry name" value="Met8-like"/>
</dbReference>
<dbReference type="Pfam" id="PF13241">
    <property type="entry name" value="NAD_binding_7"/>
    <property type="match status" value="1"/>
</dbReference>
<evidence type="ECO:0000259" key="8">
    <source>
        <dbReference type="Pfam" id="PF14823"/>
    </source>
</evidence>